<sequence>MSKQLIGQVSQEQIDAWKKEHGKVFAYKIEGRVCYLRTVSRDVYSLAATKVSSSPAKFNETVINGIWLGGDEAIRKEDRYYFGLSDFVEELMNKKKGELGEL</sequence>
<dbReference type="Proteomes" id="UP000253410">
    <property type="component" value="Unassembled WGS sequence"/>
</dbReference>
<dbReference type="AlphaFoldDB" id="A0A365XSG3"/>
<comment type="caution">
    <text evidence="1">The sequence shown here is derived from an EMBL/GenBank/DDBJ whole genome shotgun (WGS) entry which is preliminary data.</text>
</comment>
<dbReference type="OrthoDB" id="885654at2"/>
<reference evidence="1 2" key="1">
    <citation type="submission" date="2018-05" db="EMBL/GenBank/DDBJ databases">
        <title>Chitinophaga sp. K3CV102501T nov., isolated from isolated from a monsoon evergreen broad-leaved forest soil.</title>
        <authorList>
            <person name="Lv Y."/>
        </authorList>
    </citation>
    <scope>NUCLEOTIDE SEQUENCE [LARGE SCALE GENOMIC DNA]</scope>
    <source>
        <strain evidence="1 2">GDMCC 1.1325</strain>
    </source>
</reference>
<gene>
    <name evidence="1" type="ORF">DF182_18320</name>
</gene>
<evidence type="ECO:0000313" key="1">
    <source>
        <dbReference type="EMBL" id="RBL88535.1"/>
    </source>
</evidence>
<accession>A0A365XSG3</accession>
<keyword evidence="2" id="KW-1185">Reference proteome</keyword>
<dbReference type="RefSeq" id="WP_113617277.1">
    <property type="nucleotide sequence ID" value="NZ_QFFJ01000002.1"/>
</dbReference>
<organism evidence="1 2">
    <name type="scientific">Chitinophaga flava</name>
    <dbReference type="NCBI Taxonomy" id="2259036"/>
    <lineage>
        <taxon>Bacteria</taxon>
        <taxon>Pseudomonadati</taxon>
        <taxon>Bacteroidota</taxon>
        <taxon>Chitinophagia</taxon>
        <taxon>Chitinophagales</taxon>
        <taxon>Chitinophagaceae</taxon>
        <taxon>Chitinophaga</taxon>
    </lineage>
</organism>
<dbReference type="EMBL" id="QFFJ01000002">
    <property type="protein sequence ID" value="RBL88535.1"/>
    <property type="molecule type" value="Genomic_DNA"/>
</dbReference>
<evidence type="ECO:0000313" key="2">
    <source>
        <dbReference type="Proteomes" id="UP000253410"/>
    </source>
</evidence>
<name>A0A365XSG3_9BACT</name>
<protein>
    <submittedName>
        <fullName evidence="1">Uncharacterized protein</fullName>
    </submittedName>
</protein>
<proteinExistence type="predicted"/>